<evidence type="ECO:0000313" key="2">
    <source>
        <dbReference type="Proteomes" id="UP000282311"/>
    </source>
</evidence>
<dbReference type="SUPFAM" id="SSF51126">
    <property type="entry name" value="Pectin lyase-like"/>
    <property type="match status" value="1"/>
</dbReference>
<dbReference type="OrthoDB" id="2625016at2"/>
<dbReference type="EMBL" id="RBAH01000009">
    <property type="protein sequence ID" value="RKN84118.1"/>
    <property type="molecule type" value="Genomic_DNA"/>
</dbReference>
<organism evidence="1 2">
    <name type="scientific">Paenibacillus ginsengarvi</name>
    <dbReference type="NCBI Taxonomy" id="400777"/>
    <lineage>
        <taxon>Bacteria</taxon>
        <taxon>Bacillati</taxon>
        <taxon>Bacillota</taxon>
        <taxon>Bacilli</taxon>
        <taxon>Bacillales</taxon>
        <taxon>Paenibacillaceae</taxon>
        <taxon>Paenibacillus</taxon>
    </lineage>
</organism>
<name>A0A3B0CH23_9BACL</name>
<protein>
    <submittedName>
        <fullName evidence="1">Uncharacterized protein</fullName>
    </submittedName>
</protein>
<sequence>MSLLDSLGIKSGQMVRTDNSIANEADGINEDGSQNVRIVGSKTVDLTFHDGAAAAGTGTIFNVGGCKTVTIEITGTSTSRKIVFEGASISGTYYPIMGVRLSDMFLGTQTTGINEVWQFDATGLVNFRARLSDVAGGNVTVKGRAVV</sequence>
<dbReference type="Proteomes" id="UP000282311">
    <property type="component" value="Unassembled WGS sequence"/>
</dbReference>
<proteinExistence type="predicted"/>
<dbReference type="RefSeq" id="WP_120747853.1">
    <property type="nucleotide sequence ID" value="NZ_RBAH01000009.1"/>
</dbReference>
<reference evidence="1 2" key="1">
    <citation type="journal article" date="2007" name="Int. J. Syst. Evol. Microbiol.">
        <title>Paenibacillus ginsengarvi sp. nov., isolated from soil from ginseng cultivation.</title>
        <authorList>
            <person name="Yoon M.H."/>
            <person name="Ten L.N."/>
            <person name="Im W.T."/>
        </authorList>
    </citation>
    <scope>NUCLEOTIDE SEQUENCE [LARGE SCALE GENOMIC DNA]</scope>
    <source>
        <strain evidence="1 2">KCTC 13059</strain>
    </source>
</reference>
<accession>A0A3B0CH23</accession>
<dbReference type="InterPro" id="IPR011050">
    <property type="entry name" value="Pectin_lyase_fold/virulence"/>
</dbReference>
<keyword evidence="2" id="KW-1185">Reference proteome</keyword>
<evidence type="ECO:0000313" key="1">
    <source>
        <dbReference type="EMBL" id="RKN84118.1"/>
    </source>
</evidence>
<gene>
    <name evidence="1" type="ORF">D7M11_13990</name>
</gene>
<dbReference type="AlphaFoldDB" id="A0A3B0CH23"/>
<comment type="caution">
    <text evidence="1">The sequence shown here is derived from an EMBL/GenBank/DDBJ whole genome shotgun (WGS) entry which is preliminary data.</text>
</comment>